<keyword evidence="2" id="KW-1133">Transmembrane helix</keyword>
<feature type="transmembrane region" description="Helical" evidence="2">
    <location>
        <begin position="12"/>
        <end position="33"/>
    </location>
</feature>
<reference evidence="7 10" key="3">
    <citation type="submission" date="2019-03" db="EMBL/GenBank/DDBJ databases">
        <title>Subsurface microbial communities from deep shales in Ohio and West Virginia, USA.</title>
        <authorList>
            <person name="Wrighton K."/>
        </authorList>
    </citation>
    <scope>NUCLEOTIDE SEQUENCE [LARGE SCALE GENOMIC DNA]</scope>
    <source>
        <strain evidence="7 10">DSMZ 11287</strain>
    </source>
</reference>
<name>A0A1G6J3W5_9FIRM</name>
<dbReference type="EMBL" id="SOEF01000009">
    <property type="protein sequence ID" value="TDX45237.1"/>
    <property type="molecule type" value="Genomic_DNA"/>
</dbReference>
<dbReference type="STRING" id="54121.SAMN04515653_10847"/>
<dbReference type="GeneID" id="57012355"/>
<dbReference type="Proteomes" id="UP000295472">
    <property type="component" value="Unassembled WGS sequence"/>
</dbReference>
<evidence type="ECO:0000313" key="5">
    <source>
        <dbReference type="EMBL" id="SES79264.1"/>
    </source>
</evidence>
<evidence type="ECO:0000313" key="10">
    <source>
        <dbReference type="Proteomes" id="UP000295472"/>
    </source>
</evidence>
<evidence type="ECO:0000313" key="3">
    <source>
        <dbReference type="EMBL" id="SDC13508.1"/>
    </source>
</evidence>
<keyword evidence="1" id="KW-0175">Coiled coil</keyword>
<dbReference type="EMBL" id="FMYT01000002">
    <property type="protein sequence ID" value="SDC13508.1"/>
    <property type="molecule type" value="Genomic_DNA"/>
</dbReference>
<accession>A0A1G6J3W5</accession>
<dbReference type="Proteomes" id="UP000295758">
    <property type="component" value="Unassembled WGS sequence"/>
</dbReference>
<dbReference type="EMBL" id="SOAA01000003">
    <property type="protein sequence ID" value="TDS33985.1"/>
    <property type="molecule type" value="Genomic_DNA"/>
</dbReference>
<organism evidence="3 12">
    <name type="scientific">Halanaerobium congolense</name>
    <dbReference type="NCBI Taxonomy" id="54121"/>
    <lineage>
        <taxon>Bacteria</taxon>
        <taxon>Bacillati</taxon>
        <taxon>Bacillota</taxon>
        <taxon>Clostridia</taxon>
        <taxon>Halanaerobiales</taxon>
        <taxon>Halanaerobiaceae</taxon>
        <taxon>Halanaerobium</taxon>
    </lineage>
</organism>
<dbReference type="EMBL" id="FNBJ01000008">
    <property type="protein sequence ID" value="SDF22617.1"/>
    <property type="molecule type" value="Genomic_DNA"/>
</dbReference>
<dbReference type="AlphaFoldDB" id="A0A1G6J3W5"/>
<dbReference type="Proteomes" id="UP000324896">
    <property type="component" value="Unassembled WGS sequence"/>
</dbReference>
<evidence type="ECO:0000313" key="11">
    <source>
        <dbReference type="Proteomes" id="UP000295758"/>
    </source>
</evidence>
<keyword evidence="2" id="KW-0472">Membrane</keyword>
<dbReference type="RefSeq" id="WP_223174466.1">
    <property type="nucleotide sequence ID" value="NZ_FMYT01000002.1"/>
</dbReference>
<dbReference type="EMBL" id="FOHG01000006">
    <property type="protein sequence ID" value="SES79264.1"/>
    <property type="molecule type" value="Genomic_DNA"/>
</dbReference>
<evidence type="ECO:0000256" key="2">
    <source>
        <dbReference type="SAM" id="Phobius"/>
    </source>
</evidence>
<reference evidence="6 11" key="2">
    <citation type="submission" date="2019-03" db="EMBL/GenBank/DDBJ databases">
        <title>Deep subsurface shale carbon reservoir microbial communities from Ohio and West Virginia, USA.</title>
        <authorList>
            <person name="Wrighton K."/>
        </authorList>
    </citation>
    <scope>NUCLEOTIDE SEQUENCE [LARGE SCALE GENOMIC DNA]</scope>
    <source>
        <strain evidence="6 11">UTICA-S4D12</strain>
    </source>
</reference>
<evidence type="ECO:0000313" key="7">
    <source>
        <dbReference type="EMBL" id="TDX45237.1"/>
    </source>
</evidence>
<feature type="coiled-coil region" evidence="1">
    <location>
        <begin position="112"/>
        <end position="151"/>
    </location>
</feature>
<keyword evidence="2" id="KW-0812">Transmembrane</keyword>
<reference evidence="8 9" key="1">
    <citation type="submission" date="2016-10" db="EMBL/GenBank/DDBJ databases">
        <authorList>
            <person name="Varghese N."/>
            <person name="Submissions S."/>
        </authorList>
    </citation>
    <scope>NUCLEOTIDE SEQUENCE [LARGE SCALE GENOMIC DNA]</scope>
    <source>
        <strain evidence="3 12">WG10</strain>
        <strain evidence="4 9">WG2</strain>
        <strain evidence="5 8">WG5</strain>
    </source>
</reference>
<gene>
    <name evidence="6" type="ORF">BY453_103145</name>
    <name evidence="7" type="ORF">C7954_10933</name>
    <name evidence="3" type="ORF">SAMN04488597_102175</name>
    <name evidence="4" type="ORF">SAMN04488598_10833</name>
    <name evidence="5" type="ORF">SAMN04515652_10651</name>
</gene>
<protein>
    <submittedName>
        <fullName evidence="3">Uncharacterized protein</fullName>
    </submittedName>
</protein>
<sequence length="295" mass="34738">MLDAKDYHLISLKFLYAILLALFFAFLFVFVFIPETKDSYPIYSFERESIADSKKIEVFSENKNGSLLLDLSKQENFETELKNRSFQIMEAAKGAVLIVLTSNHLDRINGLQEKEELLLTELKMRLNNESEELLQQKRQELEAKLSDKLQTVRRNIREKYSDYSQQKIRDNYLKIINLRIAVEVLASNESEKEKYQSELKQVQQQQNQLLAEKNSVLNEDISAETRTLIMDFNREYAEYRQQLENRHQELIAAREAEIEEKVAAYRQEIKAELSTKREAKVAAMDQLIAKSRKYY</sequence>
<evidence type="ECO:0000256" key="1">
    <source>
        <dbReference type="SAM" id="Coils"/>
    </source>
</evidence>
<dbReference type="Proteomes" id="UP000198612">
    <property type="component" value="Unassembled WGS sequence"/>
</dbReference>
<evidence type="ECO:0000313" key="4">
    <source>
        <dbReference type="EMBL" id="SDF22617.1"/>
    </source>
</evidence>
<feature type="coiled-coil region" evidence="1">
    <location>
        <begin position="185"/>
        <end position="260"/>
    </location>
</feature>
<proteinExistence type="predicted"/>
<evidence type="ECO:0000313" key="12">
    <source>
        <dbReference type="Proteomes" id="UP000324896"/>
    </source>
</evidence>
<keyword evidence="9" id="KW-1185">Reference proteome</keyword>
<evidence type="ECO:0000313" key="9">
    <source>
        <dbReference type="Proteomes" id="UP000199519"/>
    </source>
</evidence>
<evidence type="ECO:0000313" key="8">
    <source>
        <dbReference type="Proteomes" id="UP000198612"/>
    </source>
</evidence>
<evidence type="ECO:0000313" key="6">
    <source>
        <dbReference type="EMBL" id="TDS33985.1"/>
    </source>
</evidence>
<dbReference type="Proteomes" id="UP000199519">
    <property type="component" value="Unassembled WGS sequence"/>
</dbReference>